<proteinExistence type="inferred from homology"/>
<accession>A0AAF0EWB3</accession>
<feature type="compositionally biased region" description="Basic and acidic residues" evidence="5">
    <location>
        <begin position="76"/>
        <end position="105"/>
    </location>
</feature>
<evidence type="ECO:0000256" key="4">
    <source>
        <dbReference type="ARBA" id="ARBA00023242"/>
    </source>
</evidence>
<evidence type="ECO:0000256" key="5">
    <source>
        <dbReference type="SAM" id="MobiDB-lite"/>
    </source>
</evidence>
<dbReference type="InterPro" id="IPR016024">
    <property type="entry name" value="ARM-type_fold"/>
</dbReference>
<evidence type="ECO:0000256" key="2">
    <source>
        <dbReference type="ARBA" id="ARBA00007797"/>
    </source>
</evidence>
<dbReference type="InterPro" id="IPR005612">
    <property type="entry name" value="CCAAT-binding_factor"/>
</dbReference>
<gene>
    <name evidence="8" type="ORF">MCUN1_002798</name>
</gene>
<dbReference type="SUPFAM" id="SSF48371">
    <property type="entry name" value="ARM repeat"/>
    <property type="match status" value="1"/>
</dbReference>
<evidence type="ECO:0000313" key="8">
    <source>
        <dbReference type="EMBL" id="WFD35927.1"/>
    </source>
</evidence>
<evidence type="ECO:0008006" key="10">
    <source>
        <dbReference type="Google" id="ProtNLM"/>
    </source>
</evidence>
<dbReference type="Pfam" id="PF07540">
    <property type="entry name" value="NOC3p"/>
    <property type="match status" value="1"/>
</dbReference>
<reference evidence="8" key="1">
    <citation type="submission" date="2023-03" db="EMBL/GenBank/DDBJ databases">
        <title>Mating type loci evolution in Malassezia.</title>
        <authorList>
            <person name="Coelho M.A."/>
        </authorList>
    </citation>
    <scope>NUCLEOTIDE SEQUENCE</scope>
    <source>
        <strain evidence="8">CBS 11721</strain>
    </source>
</reference>
<dbReference type="Pfam" id="PF03914">
    <property type="entry name" value="CBF"/>
    <property type="match status" value="1"/>
</dbReference>
<dbReference type="PANTHER" id="PTHR14428">
    <property type="entry name" value="NUCLEOLAR COMPLEX PROTEIN 3"/>
    <property type="match status" value="1"/>
</dbReference>
<dbReference type="EMBL" id="CP119880">
    <property type="protein sequence ID" value="WFD35927.1"/>
    <property type="molecule type" value="Genomic_DNA"/>
</dbReference>
<dbReference type="GO" id="GO:0006270">
    <property type="term" value="P:DNA replication initiation"/>
    <property type="evidence" value="ECO:0007669"/>
    <property type="project" value="TreeGrafter"/>
</dbReference>
<evidence type="ECO:0000256" key="3">
    <source>
        <dbReference type="ARBA" id="ARBA00023054"/>
    </source>
</evidence>
<organism evidence="8 9">
    <name type="scientific">Malassezia cuniculi</name>
    <dbReference type="NCBI Taxonomy" id="948313"/>
    <lineage>
        <taxon>Eukaryota</taxon>
        <taxon>Fungi</taxon>
        <taxon>Dikarya</taxon>
        <taxon>Basidiomycota</taxon>
        <taxon>Ustilaginomycotina</taxon>
        <taxon>Malasseziomycetes</taxon>
        <taxon>Malasseziales</taxon>
        <taxon>Malasseziaceae</taxon>
        <taxon>Malassezia</taxon>
    </lineage>
</organism>
<dbReference type="InterPro" id="IPR016903">
    <property type="entry name" value="Nucleolar_cplx-assoc_3"/>
</dbReference>
<dbReference type="InterPro" id="IPR011501">
    <property type="entry name" value="Noc3_N"/>
</dbReference>
<sequence length="829" mass="93558">MVRTKLRGGRAAAPERKRPEKKKAKRTVQQSGHDDESDEERILGLAADAEEMAEDDGGSYAFLSNARLPKIQTADARVKEKERLAAQRRREREALKPEVVEHAESDVSTDMEGLSESEDDVPDIDVASDDEIDSDDEPADQDEGESDAASQISLEDAYMARSSKKERRAEMQLQKERERLAHRRLPIRAADGEIVEADSVSEDDMPQSRAVFDEIEEEEEEEEPVEPKARPTSTVTHSARFGMLAPHDIVVAAEEDPNALIQAREQIASLSSQIVGDPEMSMGLLRRLAVFAQSRIEPPPETVGEKRKRDRPVVVHPYIRQLALVSLLAVFVDILPGYRIRALSEKEEKERVGQEVARRREWEQSLVTVYRDYLALLEIEARKSSSPLAPVALKCFCTLLTRASHFNFRKNIVATVVAHLSRKEWNDASKQCFDALVQFLKKDNDGEASLEVVQLLYRMIRERHFLVHANVLDILAHLRLREELTRTHKTGPMGSAHAAPTPRVQQKNKVDSKRVRKGLAVHRSKKETKRARELEAIEQEMREADAVINLEERERNQSETLKLVFALYFRILKTSETPQQLLASALQGIVLFAHHVSVDFFRDLIQVLRTLLGDAMRMVEQASAWHEEDIRAAPVHKGMRGVLLCIVAAFELLKGQGESLQVDVGDFFVALYQLLPYLSMSTCFEEEETNSFTRGMRSFSEADLLFRALDLSMVKVPRQAVNMSVERTAAIVKRLLTASLHWPTPSVLRTLKITHSILGRVASVDTRIEALLDTRETVRDGQYDPYARNPESARVLAAGEAAWELFALAHTHANSQVRETAAALLDWTP</sequence>
<dbReference type="AlphaFoldDB" id="A0AAF0EWB3"/>
<evidence type="ECO:0000313" key="9">
    <source>
        <dbReference type="Proteomes" id="UP001219933"/>
    </source>
</evidence>
<feature type="region of interest" description="Disordered" evidence="5">
    <location>
        <begin position="487"/>
        <end position="510"/>
    </location>
</feature>
<feature type="compositionally biased region" description="Acidic residues" evidence="5">
    <location>
        <begin position="48"/>
        <end position="57"/>
    </location>
</feature>
<keyword evidence="3" id="KW-0175">Coiled coil</keyword>
<dbReference type="GO" id="GO:0005730">
    <property type="term" value="C:nucleolus"/>
    <property type="evidence" value="ECO:0007669"/>
    <property type="project" value="UniProtKB-SubCell"/>
</dbReference>
<feature type="compositionally biased region" description="Acidic residues" evidence="5">
    <location>
        <begin position="107"/>
        <end position="146"/>
    </location>
</feature>
<dbReference type="Proteomes" id="UP001219933">
    <property type="component" value="Chromosome 4"/>
</dbReference>
<comment type="similarity">
    <text evidence="2">Belongs to the CBF/MAK21 family.</text>
</comment>
<dbReference type="GO" id="GO:0003682">
    <property type="term" value="F:chromatin binding"/>
    <property type="evidence" value="ECO:0007669"/>
    <property type="project" value="TreeGrafter"/>
</dbReference>
<keyword evidence="9" id="KW-1185">Reference proteome</keyword>
<keyword evidence="4" id="KW-0539">Nucleus</keyword>
<comment type="subcellular location">
    <subcellularLocation>
        <location evidence="1">Nucleus</location>
        <location evidence="1">Nucleolus</location>
    </subcellularLocation>
</comment>
<feature type="domain" description="CCAAT-binding factor" evidence="6">
    <location>
        <begin position="643"/>
        <end position="820"/>
    </location>
</feature>
<protein>
    <recommendedName>
        <fullName evidence="10">Nucleolar complex-associated protein 3</fullName>
    </recommendedName>
</protein>
<name>A0AAF0EWB3_9BASI</name>
<feature type="region of interest" description="Disordered" evidence="5">
    <location>
        <begin position="1"/>
        <end position="185"/>
    </location>
</feature>
<feature type="domain" description="Nucleolar complex-associated protein 3 N-terminal" evidence="7">
    <location>
        <begin position="262"/>
        <end position="373"/>
    </location>
</feature>
<evidence type="ECO:0000259" key="7">
    <source>
        <dbReference type="Pfam" id="PF07540"/>
    </source>
</evidence>
<evidence type="ECO:0000256" key="1">
    <source>
        <dbReference type="ARBA" id="ARBA00004604"/>
    </source>
</evidence>
<evidence type="ECO:0000259" key="6">
    <source>
        <dbReference type="Pfam" id="PF03914"/>
    </source>
</evidence>
<feature type="compositionally biased region" description="Basic and acidic residues" evidence="5">
    <location>
        <begin position="167"/>
        <end position="179"/>
    </location>
</feature>
<dbReference type="PANTHER" id="PTHR14428:SF5">
    <property type="entry name" value="NUCLEOLAR COMPLEX PROTEIN 3 HOMOLOG"/>
    <property type="match status" value="1"/>
</dbReference>